<feature type="transmembrane region" description="Helical" evidence="1">
    <location>
        <begin position="215"/>
        <end position="237"/>
    </location>
</feature>
<reference evidence="2 3" key="1">
    <citation type="submission" date="2015-02" db="EMBL/GenBank/DDBJ databases">
        <title>Draft genome sequences of ten Microbacterium spp. with emphasis on heavy metal contaminated environments.</title>
        <authorList>
            <person name="Corretto E."/>
        </authorList>
    </citation>
    <scope>NUCLEOTIDE SEQUENCE [LARGE SCALE GENOMIC DNA]</scope>
    <source>
        <strain evidence="2 3">DSM 8608</strain>
    </source>
</reference>
<organism evidence="2 3">
    <name type="scientific">Microbacterium trichothecenolyticum</name>
    <name type="common">Aureobacterium trichothecenolyticum</name>
    <dbReference type="NCBI Taxonomy" id="69370"/>
    <lineage>
        <taxon>Bacteria</taxon>
        <taxon>Bacillati</taxon>
        <taxon>Actinomycetota</taxon>
        <taxon>Actinomycetes</taxon>
        <taxon>Micrococcales</taxon>
        <taxon>Microbacteriaceae</taxon>
        <taxon>Microbacterium</taxon>
    </lineage>
</organism>
<name>A0A0M2HEV0_MICTR</name>
<keyword evidence="1" id="KW-1133">Transmembrane helix</keyword>
<sequence>MTTTATLTDRYVDAAMRTVPEAQRADLAAELRASIDDQVEARLEQGEPRDTAERAVLTELGDPDKLAAGYTDRPLWLVGPRYFLDWWRLLKLLLYIVPACAAFGVSLAMVLDGATFGEIIGALVPLLLSVVVHLAFWTTLVFVILERTGHQPMTGQPWTPDQLPEPRQKGVGLGDMITSLAFLGIMAGVVLWDLFIGFVPTEPGLSFLDPGLWPWWILALFAVMALEAVLAVVVYAIGRWTVGLAVANGILNLVIAVPALWLLFEGRLINPAYFPTIIPGDGAEVGEIISIIVGFVIAGVAIWDTVDAALKAARARRGSSRVLS</sequence>
<dbReference type="PATRIC" id="fig|69370.6.peg.360"/>
<comment type="caution">
    <text evidence="2">The sequence shown here is derived from an EMBL/GenBank/DDBJ whole genome shotgun (WGS) entry which is preliminary data.</text>
</comment>
<evidence type="ECO:0000313" key="3">
    <source>
        <dbReference type="Proteomes" id="UP000034098"/>
    </source>
</evidence>
<dbReference type="AlphaFoldDB" id="A0A0M2HEV0"/>
<keyword evidence="3" id="KW-1185">Reference proteome</keyword>
<feature type="transmembrane region" description="Helical" evidence="1">
    <location>
        <begin position="244"/>
        <end position="264"/>
    </location>
</feature>
<feature type="transmembrane region" description="Helical" evidence="1">
    <location>
        <begin position="123"/>
        <end position="145"/>
    </location>
</feature>
<feature type="transmembrane region" description="Helical" evidence="1">
    <location>
        <begin position="92"/>
        <end position="111"/>
    </location>
</feature>
<dbReference type="RefSeq" id="WP_045296483.1">
    <property type="nucleotide sequence ID" value="NZ_JYJA01000020.1"/>
</dbReference>
<gene>
    <name evidence="2" type="ORF">RS82_00342</name>
</gene>
<dbReference type="EMBL" id="JYJA01000020">
    <property type="protein sequence ID" value="KJL45155.1"/>
    <property type="molecule type" value="Genomic_DNA"/>
</dbReference>
<accession>A0A0M2HEV0</accession>
<dbReference type="InterPro" id="IPR047928">
    <property type="entry name" value="Perm_prefix_1"/>
</dbReference>
<keyword evidence="1" id="KW-0472">Membrane</keyword>
<feature type="transmembrane region" description="Helical" evidence="1">
    <location>
        <begin position="288"/>
        <end position="310"/>
    </location>
</feature>
<evidence type="ECO:0000256" key="1">
    <source>
        <dbReference type="SAM" id="Phobius"/>
    </source>
</evidence>
<dbReference type="OrthoDB" id="3171769at2"/>
<evidence type="ECO:0000313" key="2">
    <source>
        <dbReference type="EMBL" id="KJL45155.1"/>
    </source>
</evidence>
<dbReference type="Pfam" id="PF22564">
    <property type="entry name" value="HAAS"/>
    <property type="match status" value="1"/>
</dbReference>
<protein>
    <submittedName>
        <fullName evidence="2">Uncharacterized protein</fullName>
    </submittedName>
</protein>
<dbReference type="Proteomes" id="UP000034098">
    <property type="component" value="Unassembled WGS sequence"/>
</dbReference>
<proteinExistence type="predicted"/>
<dbReference type="NCBIfam" id="NF038403">
    <property type="entry name" value="perm_prefix_1"/>
    <property type="match status" value="1"/>
</dbReference>
<keyword evidence="1" id="KW-0812">Transmembrane</keyword>
<feature type="transmembrane region" description="Helical" evidence="1">
    <location>
        <begin position="176"/>
        <end position="195"/>
    </location>
</feature>